<name>A0A9X3X7I7_9BACT</name>
<organism evidence="2 3">
    <name type="scientific">Polyangium jinanense</name>
    <dbReference type="NCBI Taxonomy" id="2829994"/>
    <lineage>
        <taxon>Bacteria</taxon>
        <taxon>Pseudomonadati</taxon>
        <taxon>Myxococcota</taxon>
        <taxon>Polyangia</taxon>
        <taxon>Polyangiales</taxon>
        <taxon>Polyangiaceae</taxon>
        <taxon>Polyangium</taxon>
    </lineage>
</organism>
<reference evidence="2 3" key="1">
    <citation type="submission" date="2021-04" db="EMBL/GenBank/DDBJ databases">
        <title>Genome analysis of Polyangium sp.</title>
        <authorList>
            <person name="Li Y."/>
            <person name="Wang J."/>
        </authorList>
    </citation>
    <scope>NUCLEOTIDE SEQUENCE [LARGE SCALE GENOMIC DNA]</scope>
    <source>
        <strain evidence="2 3">SDU14</strain>
    </source>
</reference>
<sequence>MAKQVTDRQGAVALVASAADTHAVRLQQKFQAIFAEHLRPGEVMPDVGLVANLIGRRLGAVNTALVEKSDAYDRELSDDAGPRERRDEAAARLTSEIVEIRGTLEAAYGPAVLRELGLDGKTEVEPKAILAKAKRLVDELGRPVSAWPKPRRKGVMLDPAAWVSDLLGPIATLEQALADVAREAREAQAASDAKATAMAHNDDVFARSAGCLSGLLRLVEEDTLARQVRPSGRRPGRVAEPEESAGGEETSPEGQEA</sequence>
<evidence type="ECO:0000313" key="3">
    <source>
        <dbReference type="Proteomes" id="UP001151081"/>
    </source>
</evidence>
<keyword evidence="3" id="KW-1185">Reference proteome</keyword>
<dbReference type="EMBL" id="JAGTJJ010000016">
    <property type="protein sequence ID" value="MDC3983818.1"/>
    <property type="molecule type" value="Genomic_DNA"/>
</dbReference>
<feature type="region of interest" description="Disordered" evidence="1">
    <location>
        <begin position="223"/>
        <end position="257"/>
    </location>
</feature>
<evidence type="ECO:0000313" key="2">
    <source>
        <dbReference type="EMBL" id="MDC3983818.1"/>
    </source>
</evidence>
<dbReference type="RefSeq" id="WP_272458849.1">
    <property type="nucleotide sequence ID" value="NZ_JAGTJJ010000016.1"/>
</dbReference>
<dbReference type="Proteomes" id="UP001151081">
    <property type="component" value="Unassembled WGS sequence"/>
</dbReference>
<dbReference type="AlphaFoldDB" id="A0A9X3X7I7"/>
<protein>
    <submittedName>
        <fullName evidence="2">Uncharacterized protein</fullName>
    </submittedName>
</protein>
<proteinExistence type="predicted"/>
<evidence type="ECO:0000256" key="1">
    <source>
        <dbReference type="SAM" id="MobiDB-lite"/>
    </source>
</evidence>
<accession>A0A9X3X7I7</accession>
<gene>
    <name evidence="2" type="ORF">KEG57_25135</name>
</gene>
<comment type="caution">
    <text evidence="2">The sequence shown here is derived from an EMBL/GenBank/DDBJ whole genome shotgun (WGS) entry which is preliminary data.</text>
</comment>